<dbReference type="PANTHER" id="PTHR10900:SF125">
    <property type="entry name" value="FAS1 DOMAIN-CONTAINING PROTEIN YLR001C"/>
    <property type="match status" value="1"/>
</dbReference>
<feature type="region of interest" description="Disordered" evidence="1">
    <location>
        <begin position="317"/>
        <end position="353"/>
    </location>
</feature>
<dbReference type="Proteomes" id="UP001278500">
    <property type="component" value="Unassembled WGS sequence"/>
</dbReference>
<dbReference type="InterPro" id="IPR036378">
    <property type="entry name" value="FAS1_dom_sf"/>
</dbReference>
<dbReference type="RefSeq" id="XP_062686765.1">
    <property type="nucleotide sequence ID" value="XM_062824038.1"/>
</dbReference>
<feature type="region of interest" description="Disordered" evidence="1">
    <location>
        <begin position="76"/>
        <end position="110"/>
    </location>
</feature>
<dbReference type="AlphaFoldDB" id="A0AAE0MXS2"/>
<feature type="domain" description="FAS1" evidence="2">
    <location>
        <begin position="110"/>
        <end position="286"/>
    </location>
</feature>
<dbReference type="SMART" id="SM00554">
    <property type="entry name" value="FAS1"/>
    <property type="match status" value="2"/>
</dbReference>
<name>A0AAE0MXS2_9PEZI</name>
<gene>
    <name evidence="3" type="ORF">B0H65DRAFT_416356</name>
</gene>
<feature type="compositionally biased region" description="Basic and acidic residues" evidence="1">
    <location>
        <begin position="317"/>
        <end position="326"/>
    </location>
</feature>
<dbReference type="InterPro" id="IPR000782">
    <property type="entry name" value="FAS1_domain"/>
</dbReference>
<reference evidence="3" key="1">
    <citation type="journal article" date="2023" name="Mol. Phylogenet. Evol.">
        <title>Genome-scale phylogeny and comparative genomics of the fungal order Sordariales.</title>
        <authorList>
            <person name="Hensen N."/>
            <person name="Bonometti L."/>
            <person name="Westerberg I."/>
            <person name="Brannstrom I.O."/>
            <person name="Guillou S."/>
            <person name="Cros-Aarteil S."/>
            <person name="Calhoun S."/>
            <person name="Haridas S."/>
            <person name="Kuo A."/>
            <person name="Mondo S."/>
            <person name="Pangilinan J."/>
            <person name="Riley R."/>
            <person name="LaButti K."/>
            <person name="Andreopoulos B."/>
            <person name="Lipzen A."/>
            <person name="Chen C."/>
            <person name="Yan M."/>
            <person name="Daum C."/>
            <person name="Ng V."/>
            <person name="Clum A."/>
            <person name="Steindorff A."/>
            <person name="Ohm R.A."/>
            <person name="Martin F."/>
            <person name="Silar P."/>
            <person name="Natvig D.O."/>
            <person name="Lalanne C."/>
            <person name="Gautier V."/>
            <person name="Ament-Velasquez S.L."/>
            <person name="Kruys A."/>
            <person name="Hutchinson M.I."/>
            <person name="Powell A.J."/>
            <person name="Barry K."/>
            <person name="Miller A.N."/>
            <person name="Grigoriev I.V."/>
            <person name="Debuchy R."/>
            <person name="Gladieux P."/>
            <person name="Hiltunen Thoren M."/>
            <person name="Johannesson H."/>
        </authorList>
    </citation>
    <scope>NUCLEOTIDE SEQUENCE</scope>
    <source>
        <strain evidence="3">CBS 560.94</strain>
    </source>
</reference>
<dbReference type="EMBL" id="JAUEPP010000001">
    <property type="protein sequence ID" value="KAK3355387.1"/>
    <property type="molecule type" value="Genomic_DNA"/>
</dbReference>
<evidence type="ECO:0000313" key="3">
    <source>
        <dbReference type="EMBL" id="KAK3355387.1"/>
    </source>
</evidence>
<evidence type="ECO:0000259" key="2">
    <source>
        <dbReference type="PROSITE" id="PS50213"/>
    </source>
</evidence>
<feature type="compositionally biased region" description="Basic and acidic residues" evidence="1">
    <location>
        <begin position="83"/>
        <end position="96"/>
    </location>
</feature>
<evidence type="ECO:0000313" key="4">
    <source>
        <dbReference type="Proteomes" id="UP001278500"/>
    </source>
</evidence>
<reference evidence="3" key="2">
    <citation type="submission" date="2023-06" db="EMBL/GenBank/DDBJ databases">
        <authorList>
            <consortium name="Lawrence Berkeley National Laboratory"/>
            <person name="Haridas S."/>
            <person name="Hensen N."/>
            <person name="Bonometti L."/>
            <person name="Westerberg I."/>
            <person name="Brannstrom I.O."/>
            <person name="Guillou S."/>
            <person name="Cros-Aarteil S."/>
            <person name="Calhoun S."/>
            <person name="Kuo A."/>
            <person name="Mondo S."/>
            <person name="Pangilinan J."/>
            <person name="Riley R."/>
            <person name="Labutti K."/>
            <person name="Andreopoulos B."/>
            <person name="Lipzen A."/>
            <person name="Chen C."/>
            <person name="Yanf M."/>
            <person name="Daum C."/>
            <person name="Ng V."/>
            <person name="Clum A."/>
            <person name="Steindorff A."/>
            <person name="Ohm R."/>
            <person name="Martin F."/>
            <person name="Silar P."/>
            <person name="Natvig D."/>
            <person name="Lalanne C."/>
            <person name="Gautier V."/>
            <person name="Ament-Velasquez S.L."/>
            <person name="Kruys A."/>
            <person name="Hutchinson M.I."/>
            <person name="Powell A.J."/>
            <person name="Barry K."/>
            <person name="Miller A.N."/>
            <person name="Grigoriev I.V."/>
            <person name="Debuchy R."/>
            <person name="Gladieux P."/>
            <person name="Thoren M.H."/>
            <person name="Johannesson H."/>
        </authorList>
    </citation>
    <scope>NUCLEOTIDE SEQUENCE</scope>
    <source>
        <strain evidence="3">CBS 560.94</strain>
    </source>
</reference>
<sequence length="527" mass="59623">MKQQLLPLFAAGAAALYVPFLGVKEKQLLSIEVAEDSIGKNLLSNVQDCWDDSASSIYSSLIEKHIIEELEDTLHKDHKHHDHDHDHDHDDDGDHGRHGRHGHHPPGDANKSIYELIKESKYSERFANIVDEHDDIKRLLNNTDGNNKHNYTIFVPTDKAFERFPHHPDHPPPEEVVRHILQHHIIPYRRPIFHDHRRHHDHSQEEEQEDQDLFHTLTFPHLLPSLHTLPTELHSPLLDHRPQRLRLSTNPLFFGHGRVRVNFVNRVVMPDIYASNGLIHAVDGILVPPPPALKGVSLLPSLFSTFSLALEKTGLGEELGHGHGHDDNDENDDVKQKGGKKMGGGEKEGKGGTLFAPTNRAFARLGPRLNAFLFNTERGKKYLKAILKYHFVPGQTVYSDAYYKAGSDDDKSEEYTSNCPHNCPPTHYDLPTLLSEDARLGVDIKNWRGYTIMVVNGFNRPSVLDGPAEDGVIHVVSSVLIPPRRGNYGDEKEEGEVGEMSVEELVARLEPYMKEEEESERPHSGDL</sequence>
<protein>
    <submittedName>
        <fullName evidence="3">Fasciclin domain-containing protein</fullName>
    </submittedName>
</protein>
<comment type="caution">
    <text evidence="3">The sequence shown here is derived from an EMBL/GenBank/DDBJ whole genome shotgun (WGS) entry which is preliminary data.</text>
</comment>
<dbReference type="PROSITE" id="PS50213">
    <property type="entry name" value="FAS1"/>
    <property type="match status" value="2"/>
</dbReference>
<dbReference type="GeneID" id="87861192"/>
<keyword evidence="4" id="KW-1185">Reference proteome</keyword>
<accession>A0AAE0MXS2</accession>
<dbReference type="InterPro" id="IPR050904">
    <property type="entry name" value="Adhesion/Biosynth-related"/>
</dbReference>
<dbReference type="PANTHER" id="PTHR10900">
    <property type="entry name" value="PERIOSTIN-RELATED"/>
    <property type="match status" value="1"/>
</dbReference>
<evidence type="ECO:0000256" key="1">
    <source>
        <dbReference type="SAM" id="MobiDB-lite"/>
    </source>
</evidence>
<organism evidence="3 4">
    <name type="scientific">Neurospora tetraspora</name>
    <dbReference type="NCBI Taxonomy" id="94610"/>
    <lineage>
        <taxon>Eukaryota</taxon>
        <taxon>Fungi</taxon>
        <taxon>Dikarya</taxon>
        <taxon>Ascomycota</taxon>
        <taxon>Pezizomycotina</taxon>
        <taxon>Sordariomycetes</taxon>
        <taxon>Sordariomycetidae</taxon>
        <taxon>Sordariales</taxon>
        <taxon>Sordariaceae</taxon>
        <taxon>Neurospora</taxon>
    </lineage>
</organism>
<dbReference type="Gene3D" id="2.30.180.10">
    <property type="entry name" value="FAS1 domain"/>
    <property type="match status" value="2"/>
</dbReference>
<dbReference type="SUPFAM" id="SSF82153">
    <property type="entry name" value="FAS1 domain"/>
    <property type="match status" value="2"/>
</dbReference>
<feature type="domain" description="FAS1" evidence="2">
    <location>
        <begin position="290"/>
        <end position="480"/>
    </location>
</feature>
<dbReference type="Pfam" id="PF02469">
    <property type="entry name" value="Fasciclin"/>
    <property type="match status" value="2"/>
</dbReference>
<proteinExistence type="predicted"/>